<comment type="caution">
    <text evidence="1">The sequence shown here is derived from an EMBL/GenBank/DDBJ whole genome shotgun (WGS) entry which is preliminary data.</text>
</comment>
<name>A0A3B0C0H4_9FLAO</name>
<keyword evidence="2" id="KW-1185">Reference proteome</keyword>
<accession>A0A3B0C0H4</accession>
<protein>
    <submittedName>
        <fullName evidence="1">Uncharacterized protein</fullName>
    </submittedName>
</protein>
<reference evidence="1 2" key="1">
    <citation type="submission" date="2018-10" db="EMBL/GenBank/DDBJ databases">
        <title>Ulvibacterium marinum gen. nov., sp. nov., a novel marine bacterium of the family Flavobacteriaceae, isolated from a culture of the green alga Ulva prolifera.</title>
        <authorList>
            <person name="Zhang Z."/>
        </authorList>
    </citation>
    <scope>NUCLEOTIDE SEQUENCE [LARGE SCALE GENOMIC DNA]</scope>
    <source>
        <strain evidence="1 2">CCMM003</strain>
    </source>
</reference>
<gene>
    <name evidence="1" type="ORF">D7Z94_13400</name>
</gene>
<sequence>MELGVDKMGKKFNREEFKHQLKKEHPKVIDKAYLLANGMIEVHGYSKEKAFREALDIARTWLENGERYPTKMDW</sequence>
<evidence type="ECO:0000313" key="1">
    <source>
        <dbReference type="EMBL" id="RKN79315.1"/>
    </source>
</evidence>
<evidence type="ECO:0000313" key="2">
    <source>
        <dbReference type="Proteomes" id="UP000276603"/>
    </source>
</evidence>
<dbReference type="OrthoDB" id="9934838at2"/>
<organism evidence="1 2">
    <name type="scientific">Ulvibacterium marinum</name>
    <dbReference type="NCBI Taxonomy" id="2419782"/>
    <lineage>
        <taxon>Bacteria</taxon>
        <taxon>Pseudomonadati</taxon>
        <taxon>Bacteroidota</taxon>
        <taxon>Flavobacteriia</taxon>
        <taxon>Flavobacteriales</taxon>
        <taxon>Flavobacteriaceae</taxon>
        <taxon>Ulvibacterium</taxon>
    </lineage>
</organism>
<dbReference type="RefSeq" id="WP_120712127.1">
    <property type="nucleotide sequence ID" value="NZ_RBCJ01000003.1"/>
</dbReference>
<dbReference type="AlphaFoldDB" id="A0A3B0C0H4"/>
<dbReference type="Proteomes" id="UP000276603">
    <property type="component" value="Unassembled WGS sequence"/>
</dbReference>
<proteinExistence type="predicted"/>
<dbReference type="EMBL" id="RBCJ01000003">
    <property type="protein sequence ID" value="RKN79315.1"/>
    <property type="molecule type" value="Genomic_DNA"/>
</dbReference>